<dbReference type="PRINTS" id="PR00499">
    <property type="entry name" value="P67PHOX"/>
</dbReference>
<feature type="region of interest" description="Disordered" evidence="5">
    <location>
        <begin position="373"/>
        <end position="426"/>
    </location>
</feature>
<reference evidence="7" key="1">
    <citation type="submission" date="2021-02" db="EMBL/GenBank/DDBJ databases">
        <authorList>
            <person name="Nowell W R."/>
        </authorList>
    </citation>
    <scope>NUCLEOTIDE SEQUENCE</scope>
</reference>
<dbReference type="PANTHER" id="PTHR10829">
    <property type="entry name" value="CORTACTIN AND DREBRIN"/>
    <property type="match status" value="1"/>
</dbReference>
<dbReference type="EMBL" id="CAJOBB010000694">
    <property type="protein sequence ID" value="CAF3732286.1"/>
    <property type="molecule type" value="Genomic_DNA"/>
</dbReference>
<organism evidence="7 9">
    <name type="scientific">Adineta steineri</name>
    <dbReference type="NCBI Taxonomy" id="433720"/>
    <lineage>
        <taxon>Eukaryota</taxon>
        <taxon>Metazoa</taxon>
        <taxon>Spiralia</taxon>
        <taxon>Gnathifera</taxon>
        <taxon>Rotifera</taxon>
        <taxon>Eurotatoria</taxon>
        <taxon>Bdelloidea</taxon>
        <taxon>Adinetida</taxon>
        <taxon>Adinetidae</taxon>
        <taxon>Adineta</taxon>
    </lineage>
</organism>
<comment type="caution">
    <text evidence="7">The sequence shown here is derived from an EMBL/GenBank/DDBJ whole genome shotgun (WGS) entry which is preliminary data.</text>
</comment>
<dbReference type="GO" id="GO:0016477">
    <property type="term" value="P:cell migration"/>
    <property type="evidence" value="ECO:0007669"/>
    <property type="project" value="TreeGrafter"/>
</dbReference>
<accession>A0A814C0J4</accession>
<proteinExistence type="predicted"/>
<evidence type="ECO:0000256" key="3">
    <source>
        <dbReference type="ARBA" id="ARBA00022737"/>
    </source>
</evidence>
<dbReference type="SUPFAM" id="SSF50044">
    <property type="entry name" value="SH3-domain"/>
    <property type="match status" value="1"/>
</dbReference>
<dbReference type="Gene3D" id="2.30.30.40">
    <property type="entry name" value="SH3 Domains"/>
    <property type="match status" value="1"/>
</dbReference>
<evidence type="ECO:0000259" key="6">
    <source>
        <dbReference type="PROSITE" id="PS50002"/>
    </source>
</evidence>
<dbReference type="InterPro" id="IPR003134">
    <property type="entry name" value="Hs1_Cortactin"/>
</dbReference>
<evidence type="ECO:0000256" key="2">
    <source>
        <dbReference type="ARBA" id="ARBA00022553"/>
    </source>
</evidence>
<keyword evidence="3" id="KW-0677">Repeat</keyword>
<dbReference type="Proteomes" id="UP000663860">
    <property type="component" value="Unassembled WGS sequence"/>
</dbReference>
<dbReference type="GO" id="GO:0005884">
    <property type="term" value="C:actin filament"/>
    <property type="evidence" value="ECO:0007669"/>
    <property type="project" value="TreeGrafter"/>
</dbReference>
<dbReference type="SMART" id="SM00326">
    <property type="entry name" value="SH3"/>
    <property type="match status" value="1"/>
</dbReference>
<dbReference type="InterPro" id="IPR001452">
    <property type="entry name" value="SH3_domain"/>
</dbReference>
<dbReference type="GO" id="GO:0051015">
    <property type="term" value="F:actin filament binding"/>
    <property type="evidence" value="ECO:0007669"/>
    <property type="project" value="TreeGrafter"/>
</dbReference>
<feature type="compositionally biased region" description="Pro residues" evidence="5">
    <location>
        <begin position="304"/>
        <end position="319"/>
    </location>
</feature>
<dbReference type="PANTHER" id="PTHR10829:SF23">
    <property type="entry name" value="CORTACTIN, ISOFORM A"/>
    <property type="match status" value="1"/>
</dbReference>
<dbReference type="Pfam" id="PF02218">
    <property type="entry name" value="HS1_rep"/>
    <property type="match status" value="3"/>
</dbReference>
<keyword evidence="2" id="KW-0597">Phosphoprotein</keyword>
<gene>
    <name evidence="7" type="ORF">IZO911_LOCUS14030</name>
    <name evidence="8" type="ORF">KXQ929_LOCUS13132</name>
</gene>
<dbReference type="GO" id="GO:0005886">
    <property type="term" value="C:plasma membrane"/>
    <property type="evidence" value="ECO:0007669"/>
    <property type="project" value="TreeGrafter"/>
</dbReference>
<dbReference type="PRINTS" id="PR00452">
    <property type="entry name" value="SH3DOMAIN"/>
</dbReference>
<evidence type="ECO:0000256" key="4">
    <source>
        <dbReference type="PROSITE-ProRule" id="PRU00192"/>
    </source>
</evidence>
<dbReference type="GO" id="GO:0030427">
    <property type="term" value="C:site of polarized growth"/>
    <property type="evidence" value="ECO:0007669"/>
    <property type="project" value="TreeGrafter"/>
</dbReference>
<feature type="domain" description="SH3" evidence="6">
    <location>
        <begin position="423"/>
        <end position="480"/>
    </location>
</feature>
<dbReference type="AlphaFoldDB" id="A0A814C0J4"/>
<feature type="region of interest" description="Disordered" evidence="5">
    <location>
        <begin position="1"/>
        <end position="56"/>
    </location>
</feature>
<evidence type="ECO:0000313" key="9">
    <source>
        <dbReference type="Proteomes" id="UP000663860"/>
    </source>
</evidence>
<dbReference type="InterPro" id="IPR036028">
    <property type="entry name" value="SH3-like_dom_sf"/>
</dbReference>
<dbReference type="Pfam" id="PF14604">
    <property type="entry name" value="SH3_9"/>
    <property type="match status" value="1"/>
</dbReference>
<evidence type="ECO:0000313" key="8">
    <source>
        <dbReference type="EMBL" id="CAF3732286.1"/>
    </source>
</evidence>
<feature type="region of interest" description="Disordered" evidence="5">
    <location>
        <begin position="111"/>
        <end position="132"/>
    </location>
</feature>
<feature type="compositionally biased region" description="Low complexity" evidence="5">
    <location>
        <begin position="402"/>
        <end position="418"/>
    </location>
</feature>
<dbReference type="GO" id="GO:0030864">
    <property type="term" value="C:cortical actin cytoskeleton"/>
    <property type="evidence" value="ECO:0007669"/>
    <property type="project" value="TreeGrafter"/>
</dbReference>
<name>A0A814C0J4_9BILA</name>
<evidence type="ECO:0000256" key="1">
    <source>
        <dbReference type="ARBA" id="ARBA00022443"/>
    </source>
</evidence>
<protein>
    <recommendedName>
        <fullName evidence="6">SH3 domain-containing protein</fullName>
    </recommendedName>
</protein>
<dbReference type="EMBL" id="CAJNOE010000115">
    <property type="protein sequence ID" value="CAF0933853.1"/>
    <property type="molecule type" value="Genomic_DNA"/>
</dbReference>
<evidence type="ECO:0000256" key="5">
    <source>
        <dbReference type="SAM" id="MobiDB-lite"/>
    </source>
</evidence>
<feature type="compositionally biased region" description="Basic and acidic residues" evidence="5">
    <location>
        <begin position="243"/>
        <end position="269"/>
    </location>
</feature>
<dbReference type="Proteomes" id="UP000663868">
    <property type="component" value="Unassembled WGS sequence"/>
</dbReference>
<feature type="region of interest" description="Disordered" evidence="5">
    <location>
        <begin position="148"/>
        <end position="358"/>
    </location>
</feature>
<dbReference type="PROSITE" id="PS50002">
    <property type="entry name" value="SH3"/>
    <property type="match status" value="1"/>
</dbReference>
<evidence type="ECO:0000313" key="7">
    <source>
        <dbReference type="EMBL" id="CAF0933853.1"/>
    </source>
</evidence>
<feature type="compositionally biased region" description="Polar residues" evidence="5">
    <location>
        <begin position="270"/>
        <end position="284"/>
    </location>
</feature>
<dbReference type="GO" id="GO:0030833">
    <property type="term" value="P:regulation of actin filament polymerization"/>
    <property type="evidence" value="ECO:0007669"/>
    <property type="project" value="TreeGrafter"/>
</dbReference>
<dbReference type="PROSITE" id="PS51090">
    <property type="entry name" value="CORTACTIN"/>
    <property type="match status" value="3"/>
</dbReference>
<keyword evidence="1 4" id="KW-0728">SH3 domain</keyword>
<sequence>MSWREALKKPIAKPTAPKPKFDAKDDDWETDINYENQTDEKAQRYGSTSVPGSGRIDHVDFKSIQEKVKTADSTVKEIYQGTNPNRGYGGKYGTDKVMDKSAVDFSYRTDLNKHSSQTDGNKGFGGAYGVDERPKDKSAVGFDYQAQVEKHPSQTDFSKGFGGKYGTDPNAQDKSAVGFAHKEAVPKHSSQKDYNVGFGGKYGIQKEEPSRLTTSATPPSERKVEEKPAPPVGSSIGVGNIRARFENMKKEQEEEAAKRVTEERNKRAVNEQQSTSNGNSNGHSKINHSEIPPAPKQTSVREASPPPSTHRSETPPPALPQISAPSVYENMAHKYEPQQSIPKYEPQQPIPDYEKTEEPIKFIGNVNVASLLRQRKTSSPTHEDDDDDWAEDHPSYNQPQYEQRSPSPRSVVPSEQPSNNNHNEGIKCVARYSYQKTEEDELGFEENEIITNIQKMHEEWWFGKIGQRSGLFPSNYVEEI</sequence>